<evidence type="ECO:0000313" key="4">
    <source>
        <dbReference type="Proteomes" id="UP000236290"/>
    </source>
</evidence>
<dbReference type="PANTHER" id="PTHR10696:SF49">
    <property type="entry name" value="TAUD_TFDA-LIKE DOMAIN-CONTAINING PROTEIN"/>
    <property type="match status" value="1"/>
</dbReference>
<dbReference type="Proteomes" id="UP000236290">
    <property type="component" value="Unassembled WGS sequence"/>
</dbReference>
<dbReference type="Gene3D" id="3.60.130.10">
    <property type="entry name" value="Clavaminate synthase-like"/>
    <property type="match status" value="1"/>
</dbReference>
<dbReference type="GO" id="GO:0016491">
    <property type="term" value="F:oxidoreductase activity"/>
    <property type="evidence" value="ECO:0007669"/>
    <property type="project" value="UniProtKB-KW"/>
</dbReference>
<feature type="domain" description="TauD/TfdA-like" evidence="2">
    <location>
        <begin position="122"/>
        <end position="369"/>
    </location>
</feature>
<name>A0A2K0U7M2_TRIHA</name>
<dbReference type="PANTHER" id="PTHR10696">
    <property type="entry name" value="GAMMA-BUTYROBETAINE HYDROXYLASE-RELATED"/>
    <property type="match status" value="1"/>
</dbReference>
<dbReference type="SUPFAM" id="SSF51197">
    <property type="entry name" value="Clavaminate synthase-like"/>
    <property type="match status" value="1"/>
</dbReference>
<dbReference type="Pfam" id="PF02668">
    <property type="entry name" value="TauD"/>
    <property type="match status" value="1"/>
</dbReference>
<proteinExistence type="predicted"/>
<sequence>MASASASLPFFAFCTPIQLQSSLHSSNSQPYHLSSFAMAGTVVVNSEFAAPHQELKLLSPLAEMSSLPNGFPAVLASPMAWTGQQFEQQPDFIHHLDAEELREIDAALKHFKALELDGDLATPDNFPLPTVGPNVLKGMRQDIYQGKGFAVLRGLDSKQYSVEDMTTIYLGVQAHIANRFGRQDKKGNMLVHIIADNSCKEKSEHHRHSTSPITFHNEEAGDIISWLTRNAAQSGGKCIIASIYTVYNVLAATRPDLIRTLARSDWPFALPKFQCRPVLFYQDGRLITNFGRAALMGSASHARPAHLPTLTASQVEALDAIQDIAEATKFEFTTQPGDMHFINNLAILHRRAGFVNGSEPSQRRHLVRMRLRDDEMGWSIPLDLQSEWDKAFGQAGTRVWHLEPMPSGYFPLRSQPN</sequence>
<protein>
    <recommendedName>
        <fullName evidence="2">TauD/TfdA-like domain-containing protein</fullName>
    </recommendedName>
</protein>
<gene>
    <name evidence="3" type="ORF">THARTR1_05895</name>
</gene>
<dbReference type="AlphaFoldDB" id="A0A2K0U7M2"/>
<evidence type="ECO:0000256" key="1">
    <source>
        <dbReference type="ARBA" id="ARBA00023002"/>
    </source>
</evidence>
<dbReference type="InterPro" id="IPR003819">
    <property type="entry name" value="TauD/TfdA-like"/>
</dbReference>
<dbReference type="InterPro" id="IPR050411">
    <property type="entry name" value="AlphaKG_dependent_hydroxylases"/>
</dbReference>
<accession>A0A2K0U7M2</accession>
<reference evidence="3 4" key="1">
    <citation type="submission" date="2017-02" db="EMBL/GenBank/DDBJ databases">
        <title>Genomes of Trichoderma spp. with biocontrol activity.</title>
        <authorList>
            <person name="Gardiner D."/>
            <person name="Kazan K."/>
            <person name="Vos C."/>
            <person name="Harvey P."/>
        </authorList>
    </citation>
    <scope>NUCLEOTIDE SEQUENCE [LARGE SCALE GENOMIC DNA]</scope>
    <source>
        <strain evidence="3 4">Tr1</strain>
    </source>
</reference>
<dbReference type="OrthoDB" id="5224680at2759"/>
<keyword evidence="1" id="KW-0560">Oxidoreductase</keyword>
<organism evidence="3 4">
    <name type="scientific">Trichoderma harzianum</name>
    <name type="common">Hypocrea lixii</name>
    <dbReference type="NCBI Taxonomy" id="5544"/>
    <lineage>
        <taxon>Eukaryota</taxon>
        <taxon>Fungi</taxon>
        <taxon>Dikarya</taxon>
        <taxon>Ascomycota</taxon>
        <taxon>Pezizomycotina</taxon>
        <taxon>Sordariomycetes</taxon>
        <taxon>Hypocreomycetidae</taxon>
        <taxon>Hypocreales</taxon>
        <taxon>Hypocreaceae</taxon>
        <taxon>Trichoderma</taxon>
    </lineage>
</organism>
<evidence type="ECO:0000259" key="2">
    <source>
        <dbReference type="Pfam" id="PF02668"/>
    </source>
</evidence>
<dbReference type="InterPro" id="IPR042098">
    <property type="entry name" value="TauD-like_sf"/>
</dbReference>
<comment type="caution">
    <text evidence="3">The sequence shown here is derived from an EMBL/GenBank/DDBJ whole genome shotgun (WGS) entry which is preliminary data.</text>
</comment>
<dbReference type="EMBL" id="MTYI01000074">
    <property type="protein sequence ID" value="PNP53771.1"/>
    <property type="molecule type" value="Genomic_DNA"/>
</dbReference>
<evidence type="ECO:0000313" key="3">
    <source>
        <dbReference type="EMBL" id="PNP53771.1"/>
    </source>
</evidence>